<organism evidence="2 3">
    <name type="scientific">Pedobacter chinensis</name>
    <dbReference type="NCBI Taxonomy" id="2282421"/>
    <lineage>
        <taxon>Bacteria</taxon>
        <taxon>Pseudomonadati</taxon>
        <taxon>Bacteroidota</taxon>
        <taxon>Sphingobacteriia</taxon>
        <taxon>Sphingobacteriales</taxon>
        <taxon>Sphingobacteriaceae</taxon>
        <taxon>Pedobacter</taxon>
    </lineage>
</organism>
<keyword evidence="1" id="KW-0812">Transmembrane</keyword>
<evidence type="ECO:0000313" key="2">
    <source>
        <dbReference type="EMBL" id="RDC55832.1"/>
    </source>
</evidence>
<feature type="transmembrane region" description="Helical" evidence="1">
    <location>
        <begin position="223"/>
        <end position="244"/>
    </location>
</feature>
<keyword evidence="1" id="KW-1133">Transmembrane helix</keyword>
<feature type="transmembrane region" description="Helical" evidence="1">
    <location>
        <begin position="335"/>
        <end position="356"/>
    </location>
</feature>
<evidence type="ECO:0008006" key="4">
    <source>
        <dbReference type="Google" id="ProtNLM"/>
    </source>
</evidence>
<protein>
    <recommendedName>
        <fullName evidence="4">Oligosaccharide repeat unit polymerase</fullName>
    </recommendedName>
</protein>
<feature type="transmembrane region" description="Helical" evidence="1">
    <location>
        <begin position="182"/>
        <end position="211"/>
    </location>
</feature>
<feature type="transmembrane region" description="Helical" evidence="1">
    <location>
        <begin position="155"/>
        <end position="176"/>
    </location>
</feature>
<feature type="transmembrane region" description="Helical" evidence="1">
    <location>
        <begin position="60"/>
        <end position="81"/>
    </location>
</feature>
<feature type="transmembrane region" description="Helical" evidence="1">
    <location>
        <begin position="5"/>
        <end position="21"/>
    </location>
</feature>
<accession>A0A369PU70</accession>
<feature type="transmembrane region" description="Helical" evidence="1">
    <location>
        <begin position="27"/>
        <end position="48"/>
    </location>
</feature>
<sequence>MESILISISLLVLGLGGYILWPSRYNVLPHLAVGGSFVSIVVPALILNVQDAYPDDIVALYTKIISIGAIGYVVGAVYGFMNGRGVRTSFTFDLIDSELYEKRVIHLTKVLMLIGIIGLVLSYMIMGFVPIFAENPIAAKLFRGPYQEPYSRVSILYRASFYIVSTIMPIACVVWYKYRHKSFLFLIIAILILMAVSLQRSGAFMGIVLAFAIVMSLKSQLHFVLLMIILIGVFVFSAFFYFIIGINAYTQDANVWQIISAGTPDIADHLDFLNHFDQNPVWTYGRTIYGGLIPGHYEWNPAVYTLTMVNPGADINDIGSGGLRLPLPVWGYVSFGYPGVILFSVTTGLLGGFFLRILKNIFLRFDSILIRTIGIVAFGSVVSIIVNFTQLNMFLLPPAFVCLFYLYRFRIK</sequence>
<comment type="caution">
    <text evidence="2">The sequence shown here is derived from an EMBL/GenBank/DDBJ whole genome shotgun (WGS) entry which is preliminary data.</text>
</comment>
<feature type="transmembrane region" description="Helical" evidence="1">
    <location>
        <begin position="110"/>
        <end position="134"/>
    </location>
</feature>
<keyword evidence="3" id="KW-1185">Reference proteome</keyword>
<dbReference type="EMBL" id="QPKV01000006">
    <property type="protein sequence ID" value="RDC55832.1"/>
    <property type="molecule type" value="Genomic_DNA"/>
</dbReference>
<evidence type="ECO:0000313" key="3">
    <source>
        <dbReference type="Proteomes" id="UP000253961"/>
    </source>
</evidence>
<dbReference type="OrthoDB" id="755552at2"/>
<reference evidence="2 3" key="1">
    <citation type="submission" date="2018-07" db="EMBL/GenBank/DDBJ databases">
        <title>Pedobacter sp. nov., isolated from soil.</title>
        <authorList>
            <person name="Zhou L.Y."/>
            <person name="Du Z.J."/>
        </authorList>
    </citation>
    <scope>NUCLEOTIDE SEQUENCE [LARGE SCALE GENOMIC DNA]</scope>
    <source>
        <strain evidence="2 3">JDX94</strain>
    </source>
</reference>
<gene>
    <name evidence="2" type="ORF">DU508_16360</name>
</gene>
<dbReference type="AlphaFoldDB" id="A0A369PU70"/>
<name>A0A369PU70_9SPHI</name>
<keyword evidence="1" id="KW-0472">Membrane</keyword>
<evidence type="ECO:0000256" key="1">
    <source>
        <dbReference type="SAM" id="Phobius"/>
    </source>
</evidence>
<feature type="transmembrane region" description="Helical" evidence="1">
    <location>
        <begin position="368"/>
        <end position="385"/>
    </location>
</feature>
<dbReference type="RefSeq" id="WP_115403868.1">
    <property type="nucleotide sequence ID" value="NZ_QPKV01000006.1"/>
</dbReference>
<proteinExistence type="predicted"/>
<feature type="transmembrane region" description="Helical" evidence="1">
    <location>
        <begin position="391"/>
        <end position="407"/>
    </location>
</feature>
<dbReference type="Proteomes" id="UP000253961">
    <property type="component" value="Unassembled WGS sequence"/>
</dbReference>